<accession>A0A2U3KAU3</accession>
<comment type="similarity">
    <text evidence="1 6">Belongs to the metallo-dependent hydrolases superfamily. Adenine deaminase family.</text>
</comment>
<evidence type="ECO:0000313" key="9">
    <source>
        <dbReference type="EMBL" id="SPF36775.1"/>
    </source>
</evidence>
<dbReference type="Proteomes" id="UP000238916">
    <property type="component" value="Unassembled WGS sequence"/>
</dbReference>
<evidence type="ECO:0000313" key="10">
    <source>
        <dbReference type="Proteomes" id="UP000238916"/>
    </source>
</evidence>
<dbReference type="Gene3D" id="2.30.40.10">
    <property type="entry name" value="Urease, subunit C, domain 1"/>
    <property type="match status" value="1"/>
</dbReference>
<reference evidence="10" key="1">
    <citation type="submission" date="2018-02" db="EMBL/GenBank/DDBJ databases">
        <authorList>
            <person name="Hausmann B."/>
        </authorList>
    </citation>
    <scope>NUCLEOTIDE SEQUENCE [LARGE SCALE GENOMIC DNA]</scope>
    <source>
        <strain evidence="10">Peat soil MAG SbF1</strain>
    </source>
</reference>
<organism evidence="9 10">
    <name type="scientific">Candidatus Desulfosporosinus infrequens</name>
    <dbReference type="NCBI Taxonomy" id="2043169"/>
    <lineage>
        <taxon>Bacteria</taxon>
        <taxon>Bacillati</taxon>
        <taxon>Bacillota</taxon>
        <taxon>Clostridia</taxon>
        <taxon>Eubacteriales</taxon>
        <taxon>Desulfitobacteriaceae</taxon>
        <taxon>Desulfosporosinus</taxon>
    </lineage>
</organism>
<evidence type="ECO:0000259" key="8">
    <source>
        <dbReference type="Pfam" id="PF13382"/>
    </source>
</evidence>
<comment type="catalytic activity">
    <reaction evidence="5 6">
        <text>adenine + H2O + H(+) = hypoxanthine + NH4(+)</text>
        <dbReference type="Rhea" id="RHEA:23688"/>
        <dbReference type="ChEBI" id="CHEBI:15377"/>
        <dbReference type="ChEBI" id="CHEBI:15378"/>
        <dbReference type="ChEBI" id="CHEBI:16708"/>
        <dbReference type="ChEBI" id="CHEBI:17368"/>
        <dbReference type="ChEBI" id="CHEBI:28938"/>
        <dbReference type="EC" id="3.5.4.2"/>
    </reaction>
</comment>
<dbReference type="EMBL" id="OMOF01000078">
    <property type="protein sequence ID" value="SPF36775.1"/>
    <property type="molecule type" value="Genomic_DNA"/>
</dbReference>
<dbReference type="AlphaFoldDB" id="A0A2U3KAU3"/>
<evidence type="ECO:0000259" key="7">
    <source>
        <dbReference type="Pfam" id="PF01979"/>
    </source>
</evidence>
<dbReference type="Pfam" id="PF01979">
    <property type="entry name" value="Amidohydro_1"/>
    <property type="match status" value="1"/>
</dbReference>
<dbReference type="InterPro" id="IPR006679">
    <property type="entry name" value="Adenine_deam"/>
</dbReference>
<dbReference type="InterPro" id="IPR032466">
    <property type="entry name" value="Metal_Hydrolase"/>
</dbReference>
<dbReference type="InterPro" id="IPR011059">
    <property type="entry name" value="Metal-dep_hydrolase_composite"/>
</dbReference>
<evidence type="ECO:0000256" key="5">
    <source>
        <dbReference type="ARBA" id="ARBA00047720"/>
    </source>
</evidence>
<sequence>MRTFEEIKSVLEAGLSIIDCDLKLENVKLVNVYSSQIYPSNIYIKGKRIVSIDPKAELNAKTILDCGGMYAVPGFIDGHMHFETTLLAPEALADVLVPHGTTTIMADLMEIANVAGIDGVKVLVDSIADLPYRTFIQVSSRVPTAPGLETTGGILGLAEVEEMLDWAESISLGELDPSKVLFIKEDYLKKIAGALQRRKIVNGHAIGRSGQDLNVYASAGMSDDHECVTYEHLLERVQLGMTVMLREGSTERNVEELIKGVIKHGLSHEHLIFCTDDKHAIDIREEGHINYNVNKAISLGMPSIQAIQMATLNSARHFRLEDEIGSITPGRLADILLVKDLTDITPVKVIYEGKVVADNGRLVVVSKHRNYPAWIKETIKLKSPVNANSFILPTQRQGTTTRVNVIRIYDDQIINEWDEEELTIVNGQILSNLEEDILKLAIVERYGKTGGVGIGFVKGFRLKEGALATSMSHDHHNIVCVGTNDEDMACAANAIHKLQGGMVVVKKGQVIGKMELPIGGLMSEKPAGIVLKELEEVNASARQLGCHLPSPFMTLCFISLPTVPKLGLTDLGLVDVHNHKLIDVEVKPGS</sequence>
<feature type="domain" description="Adenine deaminase C-terminal" evidence="8">
    <location>
        <begin position="412"/>
        <end position="579"/>
    </location>
</feature>
<evidence type="ECO:0000256" key="2">
    <source>
        <dbReference type="ARBA" id="ARBA00012782"/>
    </source>
</evidence>
<evidence type="ECO:0000256" key="6">
    <source>
        <dbReference type="HAMAP-Rule" id="MF_01518"/>
    </source>
</evidence>
<name>A0A2U3KAU3_9FIRM</name>
<dbReference type="InterPro" id="IPR026912">
    <property type="entry name" value="Adenine_deam_C"/>
</dbReference>
<protein>
    <recommendedName>
        <fullName evidence="2 6">Adenine deaminase</fullName>
        <shortName evidence="6">Adenase</shortName>
        <shortName evidence="6">Adenine aminase</shortName>
        <ecNumber evidence="2 6">3.5.4.2</ecNumber>
    </recommendedName>
</protein>
<evidence type="ECO:0000256" key="4">
    <source>
        <dbReference type="ARBA" id="ARBA00023211"/>
    </source>
</evidence>
<dbReference type="HAMAP" id="MF_01518">
    <property type="entry name" value="Adenine_deamin"/>
    <property type="match status" value="1"/>
</dbReference>
<keyword evidence="3 6" id="KW-0378">Hydrolase</keyword>
<proteinExistence type="inferred from homology"/>
<dbReference type="GO" id="GO:0006146">
    <property type="term" value="P:adenine catabolic process"/>
    <property type="evidence" value="ECO:0007669"/>
    <property type="project" value="InterPro"/>
</dbReference>
<dbReference type="SUPFAM" id="SSF51556">
    <property type="entry name" value="Metallo-dependent hydrolases"/>
    <property type="match status" value="1"/>
</dbReference>
<dbReference type="PANTHER" id="PTHR11113:SF2">
    <property type="entry name" value="ADENINE DEAMINASE"/>
    <property type="match status" value="1"/>
</dbReference>
<feature type="domain" description="Amidohydrolase-related" evidence="7">
    <location>
        <begin position="71"/>
        <end position="356"/>
    </location>
</feature>
<dbReference type="PANTHER" id="PTHR11113">
    <property type="entry name" value="N-ACETYLGLUCOSAMINE-6-PHOSPHATE DEACETYLASE"/>
    <property type="match status" value="1"/>
</dbReference>
<dbReference type="OrthoDB" id="9775607at2"/>
<dbReference type="Gene3D" id="3.20.20.140">
    <property type="entry name" value="Metal-dependent hydrolases"/>
    <property type="match status" value="1"/>
</dbReference>
<comment type="cofactor">
    <cofactor evidence="6">
        <name>Mn(2+)</name>
        <dbReference type="ChEBI" id="CHEBI:29035"/>
    </cofactor>
</comment>
<dbReference type="NCBIfam" id="TIGR01178">
    <property type="entry name" value="ade"/>
    <property type="match status" value="1"/>
</dbReference>
<keyword evidence="4 6" id="KW-0464">Manganese</keyword>
<dbReference type="EC" id="3.5.4.2" evidence="2 6"/>
<evidence type="ECO:0000256" key="3">
    <source>
        <dbReference type="ARBA" id="ARBA00022801"/>
    </source>
</evidence>
<dbReference type="InterPro" id="IPR006680">
    <property type="entry name" value="Amidohydro-rel"/>
</dbReference>
<gene>
    <name evidence="6 9" type="primary">ade</name>
    <name evidence="9" type="ORF">SBF1_1690002</name>
</gene>
<dbReference type="Pfam" id="PF13382">
    <property type="entry name" value="Adenine_deam_C"/>
    <property type="match status" value="1"/>
</dbReference>
<dbReference type="SUPFAM" id="SSF51338">
    <property type="entry name" value="Composite domain of metallo-dependent hydrolases"/>
    <property type="match status" value="1"/>
</dbReference>
<evidence type="ECO:0000256" key="1">
    <source>
        <dbReference type="ARBA" id="ARBA00006773"/>
    </source>
</evidence>
<dbReference type="GO" id="GO:0000034">
    <property type="term" value="F:adenine deaminase activity"/>
    <property type="evidence" value="ECO:0007669"/>
    <property type="project" value="UniProtKB-UniRule"/>
</dbReference>